<reference evidence="2" key="1">
    <citation type="submission" date="2021-04" db="EMBL/GenBank/DDBJ databases">
        <title>Sequencing of actinobacteria type strains.</title>
        <authorList>
            <person name="Nguyen G.-S."/>
            <person name="Wentzel A."/>
        </authorList>
    </citation>
    <scope>NUCLEOTIDE SEQUENCE</scope>
    <source>
        <strain evidence="2">DSM 42095</strain>
    </source>
</reference>
<sequence>MTGPGTYGDTPRTPRTPRTLRTLRGDVNANDGDDANGGDDGVPRGRTRALTVAAVGVVAVVGVDVATESAKGAGSTRSAGG</sequence>
<feature type="compositionally biased region" description="Low complexity" evidence="1">
    <location>
        <begin position="1"/>
        <end position="30"/>
    </location>
</feature>
<evidence type="ECO:0000313" key="2">
    <source>
        <dbReference type="EMBL" id="MBR7678965.1"/>
    </source>
</evidence>
<evidence type="ECO:0000256" key="1">
    <source>
        <dbReference type="SAM" id="MobiDB-lite"/>
    </source>
</evidence>
<protein>
    <submittedName>
        <fullName evidence="2">Uncharacterized protein</fullName>
    </submittedName>
</protein>
<proteinExistence type="predicted"/>
<feature type="region of interest" description="Disordered" evidence="1">
    <location>
        <begin position="1"/>
        <end position="45"/>
    </location>
</feature>
<accession>A0A8T4J4R3</accession>
<organism evidence="2 3">
    <name type="scientific">Streptomyces daliensis</name>
    <dbReference type="NCBI Taxonomy" id="299421"/>
    <lineage>
        <taxon>Bacteria</taxon>
        <taxon>Bacillati</taxon>
        <taxon>Actinomycetota</taxon>
        <taxon>Actinomycetes</taxon>
        <taxon>Kitasatosporales</taxon>
        <taxon>Streptomycetaceae</taxon>
        <taxon>Streptomyces</taxon>
    </lineage>
</organism>
<gene>
    <name evidence="2" type="ORF">KDA82_39705</name>
</gene>
<dbReference type="AlphaFoldDB" id="A0A8T4J4R3"/>
<dbReference type="Proteomes" id="UP000675554">
    <property type="component" value="Unassembled WGS sequence"/>
</dbReference>
<feature type="non-terminal residue" evidence="2">
    <location>
        <position position="81"/>
    </location>
</feature>
<comment type="caution">
    <text evidence="2">The sequence shown here is derived from an EMBL/GenBank/DDBJ whole genome shotgun (WGS) entry which is preliminary data.</text>
</comment>
<dbReference type="EMBL" id="JAGSMN010002076">
    <property type="protein sequence ID" value="MBR7678965.1"/>
    <property type="molecule type" value="Genomic_DNA"/>
</dbReference>
<keyword evidence="3" id="KW-1185">Reference proteome</keyword>
<evidence type="ECO:0000313" key="3">
    <source>
        <dbReference type="Proteomes" id="UP000675554"/>
    </source>
</evidence>
<name>A0A8T4J4R3_9ACTN</name>